<dbReference type="GO" id="GO:0016405">
    <property type="term" value="F:CoA-ligase activity"/>
    <property type="evidence" value="ECO:0007669"/>
    <property type="project" value="TreeGrafter"/>
</dbReference>
<evidence type="ECO:0000313" key="5">
    <source>
        <dbReference type="EMBL" id="RQH05064.1"/>
    </source>
</evidence>
<name>A0A3N6MMJ1_9BURK</name>
<dbReference type="OrthoDB" id="9766486at2"/>
<protein>
    <submittedName>
        <fullName evidence="5">Acyl-CoA synthetase</fullName>
    </submittedName>
</protein>
<dbReference type="FunFam" id="3.30.300.30:FF:000008">
    <property type="entry name" value="2,3-dihydroxybenzoate-AMP ligase"/>
    <property type="match status" value="1"/>
</dbReference>
<evidence type="ECO:0000256" key="1">
    <source>
        <dbReference type="ARBA" id="ARBA00006432"/>
    </source>
</evidence>
<proteinExistence type="inferred from homology"/>
<dbReference type="RefSeq" id="WP_124152198.1">
    <property type="nucleotide sequence ID" value="NZ_RQIS01000011.1"/>
</dbReference>
<dbReference type="AlphaFoldDB" id="A0A3N6MMJ1"/>
<accession>A0A3N6MMJ1</accession>
<feature type="domain" description="AMP-binding enzyme C-terminal" evidence="4">
    <location>
        <begin position="411"/>
        <end position="489"/>
    </location>
</feature>
<dbReference type="PANTHER" id="PTHR24096">
    <property type="entry name" value="LONG-CHAIN-FATTY-ACID--COA LIGASE"/>
    <property type="match status" value="1"/>
</dbReference>
<feature type="domain" description="AMP-dependent synthetase/ligase" evidence="3">
    <location>
        <begin position="5"/>
        <end position="353"/>
    </location>
</feature>
<dbReference type="PROSITE" id="PS00455">
    <property type="entry name" value="AMP_BINDING"/>
    <property type="match status" value="1"/>
</dbReference>
<dbReference type="Pfam" id="PF00501">
    <property type="entry name" value="AMP-binding"/>
    <property type="match status" value="1"/>
</dbReference>
<dbReference type="InterPro" id="IPR025110">
    <property type="entry name" value="AMP-bd_C"/>
</dbReference>
<dbReference type="InterPro" id="IPR042099">
    <property type="entry name" value="ANL_N_sf"/>
</dbReference>
<dbReference type="SUPFAM" id="SSF56801">
    <property type="entry name" value="Acetyl-CoA synthetase-like"/>
    <property type="match status" value="1"/>
</dbReference>
<dbReference type="InterPro" id="IPR000873">
    <property type="entry name" value="AMP-dep_synth/lig_dom"/>
</dbReference>
<evidence type="ECO:0000259" key="4">
    <source>
        <dbReference type="Pfam" id="PF13193"/>
    </source>
</evidence>
<gene>
    <name evidence="5" type="ORF">D1Y85_16840</name>
</gene>
<sequence>MKPDDTAALMPDKPAAVLAGDGSVLSFAELSERSLRLASAMAAQGLRSRDHVAILLENRLEYFVAAWAAHRLGLYYTPVNWHLQPGEVAHIVADSGARWLFVSRELAPLVTGLQSESLERVIVIEDSVAGLATLLSRADIERLIDQREGQAMFYSSGTTGQPKGIKRNLALDMYGTTPPWESLITDAYNVDAETVYLCPAPLYHAAPLGWTMAVQRRGGTVILMERFDPREVLRLIEQYRVTHLQMVPTHFVQLLKLSRAEREAFDLSSLQVAVHAAAPCPVQVKEQMIDWWGPIVYEYYAYSEGSGFARISPQEWLAHKGSVGRPVLGTVRILDEHGKELPTGEPGVIWIEGGADFAYHNDQAKTASVHDAQGRTSVGDMGYVDAEGYLYLTDRVSHMIISGGVNIYPQEVENLLVMHPELADAAVIGVPDAEYGERVLAVVVPAEGVQADAALAARLIEYCRSNIAHYKCPKAVEFVDSLPRLPTGKLLKRHLRERFTLPKTSV</sequence>
<dbReference type="PANTHER" id="PTHR24096:SF323">
    <property type="entry name" value="BLR3536 PROTEIN"/>
    <property type="match status" value="1"/>
</dbReference>
<dbReference type="InterPro" id="IPR020845">
    <property type="entry name" value="AMP-binding_CS"/>
</dbReference>
<dbReference type="Gene3D" id="3.40.50.12780">
    <property type="entry name" value="N-terminal domain of ligase-like"/>
    <property type="match status" value="1"/>
</dbReference>
<organism evidence="5 6">
    <name type="scientific">Paraburkholderia dinghuensis</name>
    <dbReference type="NCBI Taxonomy" id="2305225"/>
    <lineage>
        <taxon>Bacteria</taxon>
        <taxon>Pseudomonadati</taxon>
        <taxon>Pseudomonadota</taxon>
        <taxon>Betaproteobacteria</taxon>
        <taxon>Burkholderiales</taxon>
        <taxon>Burkholderiaceae</taxon>
        <taxon>Paraburkholderia</taxon>
    </lineage>
</organism>
<dbReference type="Gene3D" id="3.30.300.30">
    <property type="match status" value="1"/>
</dbReference>
<reference evidence="5 6" key="1">
    <citation type="submission" date="2018-11" db="EMBL/GenBank/DDBJ databases">
        <title>Paraburkholderia sp. DHOA04, isolated from soil.</title>
        <authorList>
            <person name="Gao Z.-H."/>
            <person name="Qiu L.-H."/>
            <person name="Fu J.-C."/>
        </authorList>
    </citation>
    <scope>NUCLEOTIDE SEQUENCE [LARGE SCALE GENOMIC DNA]</scope>
    <source>
        <strain evidence="5 6">DHOA04</strain>
    </source>
</reference>
<keyword evidence="2" id="KW-0436">Ligase</keyword>
<dbReference type="Proteomes" id="UP000272778">
    <property type="component" value="Unassembled WGS sequence"/>
</dbReference>
<dbReference type="Pfam" id="PF13193">
    <property type="entry name" value="AMP-binding_C"/>
    <property type="match status" value="1"/>
</dbReference>
<keyword evidence="6" id="KW-1185">Reference proteome</keyword>
<dbReference type="InterPro" id="IPR045851">
    <property type="entry name" value="AMP-bd_C_sf"/>
</dbReference>
<comment type="caution">
    <text evidence="5">The sequence shown here is derived from an EMBL/GenBank/DDBJ whole genome shotgun (WGS) entry which is preliminary data.</text>
</comment>
<evidence type="ECO:0000259" key="3">
    <source>
        <dbReference type="Pfam" id="PF00501"/>
    </source>
</evidence>
<evidence type="ECO:0000256" key="2">
    <source>
        <dbReference type="ARBA" id="ARBA00022598"/>
    </source>
</evidence>
<comment type="similarity">
    <text evidence="1">Belongs to the ATP-dependent AMP-binding enzyme family.</text>
</comment>
<dbReference type="EMBL" id="RQIS01000011">
    <property type="protein sequence ID" value="RQH05064.1"/>
    <property type="molecule type" value="Genomic_DNA"/>
</dbReference>
<evidence type="ECO:0000313" key="6">
    <source>
        <dbReference type="Proteomes" id="UP000272778"/>
    </source>
</evidence>